<dbReference type="AlphaFoldDB" id="B7CA90"/>
<dbReference type="HOGENOM" id="CLU_2716901_0_0_9"/>
<evidence type="ECO:0000313" key="2">
    <source>
        <dbReference type="Proteomes" id="UP000004315"/>
    </source>
</evidence>
<protein>
    <recommendedName>
        <fullName evidence="3">ATPase AAA-type core domain-containing protein</fullName>
    </recommendedName>
</protein>
<dbReference type="eggNOG" id="COG1106">
    <property type="taxonomic scope" value="Bacteria"/>
</dbReference>
<comment type="caution">
    <text evidence="1">The sequence shown here is derived from an EMBL/GenBank/DDBJ whole genome shotgun (WGS) entry which is preliminary data.</text>
</comment>
<sequence>MLIQFSVTNFLFFRDEVILSLSTNKDNSHKENLLFYKNERILPSVAIYGVNAAGKSNLHKAMSAAIRMICWI</sequence>
<dbReference type="Proteomes" id="UP000004315">
    <property type="component" value="Unassembled WGS sequence"/>
</dbReference>
<evidence type="ECO:0000313" key="1">
    <source>
        <dbReference type="EMBL" id="EEC90306.1"/>
    </source>
</evidence>
<reference evidence="1 2" key="2">
    <citation type="submission" date="2008-11" db="EMBL/GenBank/DDBJ databases">
        <title>Draft genome sequence of Eubacterium biforme (DSM 3989).</title>
        <authorList>
            <person name="Sudarsanam P."/>
            <person name="Ley R."/>
            <person name="Guruge J."/>
            <person name="Turnbaugh P.J."/>
            <person name="Mahowald M."/>
            <person name="Liep D."/>
            <person name="Gordon J."/>
        </authorList>
    </citation>
    <scope>NUCLEOTIDE SEQUENCE [LARGE SCALE GENOMIC DNA]</scope>
    <source>
        <strain evidence="1 2">DSM 3989</strain>
    </source>
</reference>
<reference evidence="1 2" key="1">
    <citation type="submission" date="2008-10" db="EMBL/GenBank/DDBJ databases">
        <authorList>
            <person name="Fulton L."/>
            <person name="Clifton S."/>
            <person name="Fulton B."/>
            <person name="Xu J."/>
            <person name="Minx P."/>
            <person name="Pepin K.H."/>
            <person name="Johnson M."/>
            <person name="Bhonagiri V."/>
            <person name="Nash W.E."/>
            <person name="Mardis E.R."/>
            <person name="Wilson R.K."/>
        </authorList>
    </citation>
    <scope>NUCLEOTIDE SEQUENCE [LARGE SCALE GENOMIC DNA]</scope>
    <source>
        <strain evidence="1 2">DSM 3989</strain>
    </source>
</reference>
<name>B7CA90_9FIRM</name>
<proteinExistence type="predicted"/>
<dbReference type="RefSeq" id="WP_003864903.1">
    <property type="nucleotide sequence ID" value="NZ_DS996842.1"/>
</dbReference>
<dbReference type="OrthoDB" id="9809324at2"/>
<keyword evidence="2" id="KW-1185">Reference proteome</keyword>
<dbReference type="EMBL" id="ABYT01000063">
    <property type="protein sequence ID" value="EEC90306.1"/>
    <property type="molecule type" value="Genomic_DNA"/>
</dbReference>
<dbReference type="STRING" id="518637.EUBIFOR_01111"/>
<evidence type="ECO:0008006" key="3">
    <source>
        <dbReference type="Google" id="ProtNLM"/>
    </source>
</evidence>
<accession>B7CA90</accession>
<organism evidence="1 2">
    <name type="scientific">Holdemanella biformis DSM 3989</name>
    <dbReference type="NCBI Taxonomy" id="518637"/>
    <lineage>
        <taxon>Bacteria</taxon>
        <taxon>Bacillati</taxon>
        <taxon>Bacillota</taxon>
        <taxon>Erysipelotrichia</taxon>
        <taxon>Erysipelotrichales</taxon>
        <taxon>Erysipelotrichaceae</taxon>
        <taxon>Holdemanella</taxon>
    </lineage>
</organism>
<gene>
    <name evidence="1" type="ORF">EUBIFOR_01111</name>
</gene>